<dbReference type="KEGG" id="bhc:JFL75_02765"/>
<protein>
    <submittedName>
        <fullName evidence="2">Carboxymuconolactone decarboxylase family protein</fullName>
    </submittedName>
</protein>
<organism evidence="2 3">
    <name type="scientific">Breznakiella homolactica</name>
    <dbReference type="NCBI Taxonomy" id="2798577"/>
    <lineage>
        <taxon>Bacteria</taxon>
        <taxon>Pseudomonadati</taxon>
        <taxon>Spirochaetota</taxon>
        <taxon>Spirochaetia</taxon>
        <taxon>Spirochaetales</taxon>
        <taxon>Breznakiellaceae</taxon>
        <taxon>Breznakiella</taxon>
    </lineage>
</organism>
<dbReference type="EMBL" id="CP067089">
    <property type="protein sequence ID" value="QQO11304.1"/>
    <property type="molecule type" value="Genomic_DNA"/>
</dbReference>
<name>A0A7T7XRW2_9SPIR</name>
<dbReference type="InterPro" id="IPR029032">
    <property type="entry name" value="AhpD-like"/>
</dbReference>
<dbReference type="GO" id="GO:0051920">
    <property type="term" value="F:peroxiredoxin activity"/>
    <property type="evidence" value="ECO:0007669"/>
    <property type="project" value="InterPro"/>
</dbReference>
<dbReference type="Pfam" id="PF02627">
    <property type="entry name" value="CMD"/>
    <property type="match status" value="1"/>
</dbReference>
<proteinExistence type="predicted"/>
<dbReference type="SUPFAM" id="SSF69118">
    <property type="entry name" value="AhpD-like"/>
    <property type="match status" value="1"/>
</dbReference>
<reference evidence="2" key="1">
    <citation type="submission" date="2021-01" db="EMBL/GenBank/DDBJ databases">
        <title>Description of Breznakiella homolactica.</title>
        <authorList>
            <person name="Song Y."/>
            <person name="Brune A."/>
        </authorList>
    </citation>
    <scope>NUCLEOTIDE SEQUENCE</scope>
    <source>
        <strain evidence="2">RmG30</strain>
    </source>
</reference>
<dbReference type="AlphaFoldDB" id="A0A7T7XRW2"/>
<feature type="domain" description="Carboxymuconolactone decarboxylase-like" evidence="1">
    <location>
        <begin position="15"/>
        <end position="85"/>
    </location>
</feature>
<dbReference type="PANTHER" id="PTHR33930">
    <property type="entry name" value="ALKYL HYDROPEROXIDE REDUCTASE AHPD"/>
    <property type="match status" value="1"/>
</dbReference>
<accession>A0A7T7XRW2</accession>
<dbReference type="PANTHER" id="PTHR33930:SF2">
    <property type="entry name" value="BLR3452 PROTEIN"/>
    <property type="match status" value="1"/>
</dbReference>
<dbReference type="Proteomes" id="UP000595917">
    <property type="component" value="Chromosome"/>
</dbReference>
<gene>
    <name evidence="2" type="ORF">JFL75_02765</name>
</gene>
<evidence type="ECO:0000259" key="1">
    <source>
        <dbReference type="Pfam" id="PF02627"/>
    </source>
</evidence>
<evidence type="ECO:0000313" key="2">
    <source>
        <dbReference type="EMBL" id="QQO11304.1"/>
    </source>
</evidence>
<dbReference type="InterPro" id="IPR003779">
    <property type="entry name" value="CMD-like"/>
</dbReference>
<keyword evidence="3" id="KW-1185">Reference proteome</keyword>
<sequence length="95" mass="9930">MSFMQESGGAGKSYMEWVSAMAETSALDEKTRELAYLSVLAAVRLTGGLPFHVASAKKAGATRDEVKSAILVGMPAAGLAVIEAFDIALTSYDEA</sequence>
<dbReference type="Gene3D" id="1.20.1290.10">
    <property type="entry name" value="AhpD-like"/>
    <property type="match status" value="1"/>
</dbReference>
<evidence type="ECO:0000313" key="3">
    <source>
        <dbReference type="Proteomes" id="UP000595917"/>
    </source>
</evidence>